<dbReference type="RefSeq" id="WP_100760146.1">
    <property type="nucleotide sequence ID" value="NZ_NPDT01000010.1"/>
</dbReference>
<keyword evidence="1" id="KW-1133">Transmembrane helix</keyword>
<feature type="transmembrane region" description="Helical" evidence="1">
    <location>
        <begin position="162"/>
        <end position="181"/>
    </location>
</feature>
<organism evidence="2 3">
    <name type="scientific">Leptospira wolffii</name>
    <dbReference type="NCBI Taxonomy" id="409998"/>
    <lineage>
        <taxon>Bacteria</taxon>
        <taxon>Pseudomonadati</taxon>
        <taxon>Spirochaetota</taxon>
        <taxon>Spirochaetia</taxon>
        <taxon>Leptospirales</taxon>
        <taxon>Leptospiraceae</taxon>
        <taxon>Leptospira</taxon>
    </lineage>
</organism>
<dbReference type="EMBL" id="NPDT01000010">
    <property type="protein sequence ID" value="PJZ64376.1"/>
    <property type="molecule type" value="Genomic_DNA"/>
</dbReference>
<keyword evidence="1" id="KW-0472">Membrane</keyword>
<gene>
    <name evidence="2" type="ORF">CH371_18330</name>
</gene>
<evidence type="ECO:0000313" key="3">
    <source>
        <dbReference type="Proteomes" id="UP000231912"/>
    </source>
</evidence>
<dbReference type="Proteomes" id="UP000231912">
    <property type="component" value="Unassembled WGS sequence"/>
</dbReference>
<sequence length="206" mass="23015">MNKSAKAIGLNYVRGIFFLSILVILCQCVAFNYGDLDSIVSNKSTNQIEKKRAALLNISYEYFLNGKKKKRSLSGADNNPKSLTEKSYIESNYFHIVENGIKSDLTINVEILEVASVSQSLAMLSGLSLGILPSWGESEVYLKTAYFDNAGKKLGEVKASGSSFMVIQLFMLIPMPFFYAFTQYDNLFVEINNRSINEAIRQGILK</sequence>
<feature type="transmembrane region" description="Helical" evidence="1">
    <location>
        <begin position="12"/>
        <end position="33"/>
    </location>
</feature>
<protein>
    <submittedName>
        <fullName evidence="2">Uncharacterized protein</fullName>
    </submittedName>
</protein>
<accession>A0A2M9Z7H1</accession>
<evidence type="ECO:0000256" key="1">
    <source>
        <dbReference type="SAM" id="Phobius"/>
    </source>
</evidence>
<keyword evidence="1" id="KW-0812">Transmembrane</keyword>
<evidence type="ECO:0000313" key="2">
    <source>
        <dbReference type="EMBL" id="PJZ64376.1"/>
    </source>
</evidence>
<proteinExistence type="predicted"/>
<dbReference type="AlphaFoldDB" id="A0A2M9Z7H1"/>
<comment type="caution">
    <text evidence="2">The sequence shown here is derived from an EMBL/GenBank/DDBJ whole genome shotgun (WGS) entry which is preliminary data.</text>
</comment>
<reference evidence="2 3" key="1">
    <citation type="submission" date="2017-07" db="EMBL/GenBank/DDBJ databases">
        <title>Leptospira spp. isolated from tropical soils.</title>
        <authorList>
            <person name="Thibeaux R."/>
            <person name="Iraola G."/>
            <person name="Ferres I."/>
            <person name="Bierque E."/>
            <person name="Girault D."/>
            <person name="Soupe-Gilbert M.-E."/>
            <person name="Picardeau M."/>
            <person name="Goarant C."/>
        </authorList>
    </citation>
    <scope>NUCLEOTIDE SEQUENCE [LARGE SCALE GENOMIC DNA]</scope>
    <source>
        <strain evidence="2 3">FH2-C-A2</strain>
    </source>
</reference>
<name>A0A2M9Z7H1_9LEPT</name>